<keyword evidence="3" id="KW-1185">Reference proteome</keyword>
<evidence type="ECO:0000313" key="3">
    <source>
        <dbReference type="Proteomes" id="UP000799440"/>
    </source>
</evidence>
<dbReference type="PANTHER" id="PTHR39613">
    <property type="entry name" value="ANCHORED CELL WALL PROTEIN, PUTATIVE (AFU_ORTHOLOGUE AFUA_4G08960)-RELATED"/>
    <property type="match status" value="1"/>
</dbReference>
<accession>A0A6A6UXM9</accession>
<dbReference type="Proteomes" id="UP000799440">
    <property type="component" value="Unassembled WGS sequence"/>
</dbReference>
<dbReference type="PANTHER" id="PTHR39613:SF1">
    <property type="entry name" value="ANCHORED CELL WALL PROTEIN, PUTATIVE (AFU_ORTHOLOGUE AFUA_4G08960)-RELATED"/>
    <property type="match status" value="1"/>
</dbReference>
<sequence>MLNPETPNGVQYTARLTPTYSTLFNFDVHPEHAGKTCSLVFYLPNSPHGRWRHYDYKASGGIRVSQLENIATAASTWANVGGVRPVGTVAQLGFGGNLVTEFPCPAGRTVGYRVDSINGLDLGYFQMVRPASGLFVRVVD</sequence>
<feature type="domain" description="Ubiquitin 3 binding protein But2 C-terminal" evidence="1">
    <location>
        <begin position="3"/>
        <end position="130"/>
    </location>
</feature>
<dbReference type="InterPro" id="IPR018620">
    <property type="entry name" value="Ubiquitin3-bd_protein_But2_C"/>
</dbReference>
<gene>
    <name evidence="2" type="ORF">M011DRAFT_252201</name>
</gene>
<dbReference type="AlphaFoldDB" id="A0A6A6UXM9"/>
<evidence type="ECO:0000259" key="1">
    <source>
        <dbReference type="Pfam" id="PF09792"/>
    </source>
</evidence>
<dbReference type="OrthoDB" id="4657524at2759"/>
<name>A0A6A6UXM9_9PLEO</name>
<protein>
    <recommendedName>
        <fullName evidence="1">Ubiquitin 3 binding protein But2 C-terminal domain-containing protein</fullName>
    </recommendedName>
</protein>
<organism evidence="2 3">
    <name type="scientific">Sporormia fimetaria CBS 119925</name>
    <dbReference type="NCBI Taxonomy" id="1340428"/>
    <lineage>
        <taxon>Eukaryota</taxon>
        <taxon>Fungi</taxon>
        <taxon>Dikarya</taxon>
        <taxon>Ascomycota</taxon>
        <taxon>Pezizomycotina</taxon>
        <taxon>Dothideomycetes</taxon>
        <taxon>Pleosporomycetidae</taxon>
        <taxon>Pleosporales</taxon>
        <taxon>Sporormiaceae</taxon>
        <taxon>Sporormia</taxon>
    </lineage>
</organism>
<proteinExistence type="predicted"/>
<reference evidence="2" key="1">
    <citation type="journal article" date="2020" name="Stud. Mycol.">
        <title>101 Dothideomycetes genomes: a test case for predicting lifestyles and emergence of pathogens.</title>
        <authorList>
            <person name="Haridas S."/>
            <person name="Albert R."/>
            <person name="Binder M."/>
            <person name="Bloem J."/>
            <person name="Labutti K."/>
            <person name="Salamov A."/>
            <person name="Andreopoulos B."/>
            <person name="Baker S."/>
            <person name="Barry K."/>
            <person name="Bills G."/>
            <person name="Bluhm B."/>
            <person name="Cannon C."/>
            <person name="Castanera R."/>
            <person name="Culley D."/>
            <person name="Daum C."/>
            <person name="Ezra D."/>
            <person name="Gonzalez J."/>
            <person name="Henrissat B."/>
            <person name="Kuo A."/>
            <person name="Liang C."/>
            <person name="Lipzen A."/>
            <person name="Lutzoni F."/>
            <person name="Magnuson J."/>
            <person name="Mondo S."/>
            <person name="Nolan M."/>
            <person name="Ohm R."/>
            <person name="Pangilinan J."/>
            <person name="Park H.-J."/>
            <person name="Ramirez L."/>
            <person name="Alfaro M."/>
            <person name="Sun H."/>
            <person name="Tritt A."/>
            <person name="Yoshinaga Y."/>
            <person name="Zwiers L.-H."/>
            <person name="Turgeon B."/>
            <person name="Goodwin S."/>
            <person name="Spatafora J."/>
            <person name="Crous P."/>
            <person name="Grigoriev I."/>
        </authorList>
    </citation>
    <scope>NUCLEOTIDE SEQUENCE</scope>
    <source>
        <strain evidence="2">CBS 119925</strain>
    </source>
</reference>
<evidence type="ECO:0000313" key="2">
    <source>
        <dbReference type="EMBL" id="KAF2742915.1"/>
    </source>
</evidence>
<dbReference type="EMBL" id="MU006602">
    <property type="protein sequence ID" value="KAF2742915.1"/>
    <property type="molecule type" value="Genomic_DNA"/>
</dbReference>
<dbReference type="Pfam" id="PF09792">
    <property type="entry name" value="But2"/>
    <property type="match status" value="1"/>
</dbReference>